<evidence type="ECO:0000256" key="1">
    <source>
        <dbReference type="SAM" id="MobiDB-lite"/>
    </source>
</evidence>
<name>A0A074XDF2_AURPU</name>
<reference evidence="2 3" key="1">
    <citation type="journal article" date="2014" name="BMC Genomics">
        <title>Genome sequencing of four Aureobasidium pullulans varieties: biotechnological potential, stress tolerance, and description of new species.</title>
        <authorList>
            <person name="Gostin Ar C."/>
            <person name="Ohm R.A."/>
            <person name="Kogej T."/>
            <person name="Sonjak S."/>
            <person name="Turk M."/>
            <person name="Zajc J."/>
            <person name="Zalar P."/>
            <person name="Grube M."/>
            <person name="Sun H."/>
            <person name="Han J."/>
            <person name="Sharma A."/>
            <person name="Chiniquy J."/>
            <person name="Ngan C.Y."/>
            <person name="Lipzen A."/>
            <person name="Barry K."/>
            <person name="Grigoriev I.V."/>
            <person name="Gunde-Cimerman N."/>
        </authorList>
    </citation>
    <scope>NUCLEOTIDE SEQUENCE [LARGE SCALE GENOMIC DNA]</scope>
    <source>
        <strain evidence="2 3">EXF-150</strain>
    </source>
</reference>
<accession>A0A074XDF2</accession>
<organism evidence="2 3">
    <name type="scientific">Aureobasidium pullulans EXF-150</name>
    <dbReference type="NCBI Taxonomy" id="1043002"/>
    <lineage>
        <taxon>Eukaryota</taxon>
        <taxon>Fungi</taxon>
        <taxon>Dikarya</taxon>
        <taxon>Ascomycota</taxon>
        <taxon>Pezizomycotina</taxon>
        <taxon>Dothideomycetes</taxon>
        <taxon>Dothideomycetidae</taxon>
        <taxon>Dothideales</taxon>
        <taxon>Saccotheciaceae</taxon>
        <taxon>Aureobasidium</taxon>
    </lineage>
</organism>
<feature type="compositionally biased region" description="Polar residues" evidence="1">
    <location>
        <begin position="38"/>
        <end position="52"/>
    </location>
</feature>
<feature type="compositionally biased region" description="Basic and acidic residues" evidence="1">
    <location>
        <begin position="97"/>
        <end position="116"/>
    </location>
</feature>
<dbReference type="RefSeq" id="XP_029757931.1">
    <property type="nucleotide sequence ID" value="XM_029901070.1"/>
</dbReference>
<keyword evidence="3" id="KW-1185">Reference proteome</keyword>
<feature type="compositionally biased region" description="Basic and acidic residues" evidence="1">
    <location>
        <begin position="57"/>
        <end position="66"/>
    </location>
</feature>
<protein>
    <submittedName>
        <fullName evidence="2">Uncharacterized protein</fullName>
    </submittedName>
</protein>
<evidence type="ECO:0000313" key="3">
    <source>
        <dbReference type="Proteomes" id="UP000030706"/>
    </source>
</evidence>
<feature type="compositionally biased region" description="Acidic residues" evidence="1">
    <location>
        <begin position="86"/>
        <end position="96"/>
    </location>
</feature>
<feature type="compositionally biased region" description="Low complexity" evidence="1">
    <location>
        <begin position="1"/>
        <end position="37"/>
    </location>
</feature>
<dbReference type="GeneID" id="40743376"/>
<dbReference type="AlphaFoldDB" id="A0A074XDF2"/>
<gene>
    <name evidence="2" type="ORF">M438DRAFT_279190</name>
</gene>
<dbReference type="HOGENOM" id="CLU_122943_1_0_1"/>
<proteinExistence type="predicted"/>
<feature type="region of interest" description="Disordered" evidence="1">
    <location>
        <begin position="1"/>
        <end position="116"/>
    </location>
</feature>
<sequence>MSSHSSSFTSSSYSFSSSSTNNNGQTTGTTRMTQSHTNPDGTTVRTTSQNVGGPSIEETRHYDSQGREQLGLPSGSDNNQRRLQDIEVEDVTEESDADKKYREAMEDEYAKREGGA</sequence>
<evidence type="ECO:0000313" key="2">
    <source>
        <dbReference type="EMBL" id="KEQ81744.1"/>
    </source>
</evidence>
<dbReference type="EMBL" id="KL584990">
    <property type="protein sequence ID" value="KEQ81744.1"/>
    <property type="molecule type" value="Genomic_DNA"/>
</dbReference>
<dbReference type="OrthoDB" id="4161095at2759"/>
<dbReference type="Proteomes" id="UP000030706">
    <property type="component" value="Unassembled WGS sequence"/>
</dbReference>